<evidence type="ECO:0008006" key="3">
    <source>
        <dbReference type="Google" id="ProtNLM"/>
    </source>
</evidence>
<evidence type="ECO:0000313" key="2">
    <source>
        <dbReference type="Proteomes" id="UP000230000"/>
    </source>
</evidence>
<reference evidence="1 2" key="1">
    <citation type="submission" date="2017-11" db="EMBL/GenBank/DDBJ databases">
        <title>Genomic Encyclopedia of Archaeal and Bacterial Type Strains, Phase II (KMG-II): From Individual Species to Whole Genera.</title>
        <authorList>
            <person name="Goeker M."/>
        </authorList>
    </citation>
    <scope>NUCLEOTIDE SEQUENCE [LARGE SCALE GENOMIC DNA]</scope>
    <source>
        <strain evidence="1 2">DSM 27268</strain>
    </source>
</reference>
<evidence type="ECO:0000313" key="1">
    <source>
        <dbReference type="EMBL" id="PJJ75722.1"/>
    </source>
</evidence>
<dbReference type="InterPro" id="IPR012341">
    <property type="entry name" value="6hp_glycosidase-like_sf"/>
</dbReference>
<keyword evidence="2" id="KW-1185">Reference proteome</keyword>
<dbReference type="AlphaFoldDB" id="A0A2M9CUY0"/>
<name>A0A2M9CUY0_9BACT</name>
<dbReference type="EMBL" id="PGFG01000001">
    <property type="protein sequence ID" value="PJJ75722.1"/>
    <property type="molecule type" value="Genomic_DNA"/>
</dbReference>
<dbReference type="Proteomes" id="UP000230000">
    <property type="component" value="Unassembled WGS sequence"/>
</dbReference>
<dbReference type="RefSeq" id="WP_100314293.1">
    <property type="nucleotide sequence ID" value="NZ_PGFG01000001.1"/>
</dbReference>
<proteinExistence type="predicted"/>
<accession>A0A2M9CUY0</accession>
<dbReference type="OrthoDB" id="9788151at2"/>
<comment type="caution">
    <text evidence="1">The sequence shown here is derived from an EMBL/GenBank/DDBJ whole genome shotgun (WGS) entry which is preliminary data.</text>
</comment>
<sequence length="554" mass="63542">MYRYLFFCFLCLILSYQGDTQTTFSENTGKYGEFLQQLVSMIQKDAPLQTYQVEGKKYDLFVEWLRDHVYVLQAMKYFSPHVRSGVELFLDQQTPQGFFYDYIYPIDDGVNNRLNFFDRKYTKVFPGEKLQMHRLPVEADVEYLAVQGVYHIWQATGDTLFIKQYLPVLRKAMTEVMTDPVRWSRKYQLVKRGYTIDTWDFQALPMSIEEFHRRYGDPSQGIMNVCDTTPMGIMHGDNSGYFDASRKLSALYAITGDSAEAHIWQLQAELLRARANTYCWNGKYYKHFVPDDPVPDYLHIDEAHTLSLSNAYDINRGLPTELMAESIIQTYQDLYQRVKDSCIAEWFGIYPAYAPEYAGAKPGTYVNGGILTVVAGELARAAFQHGYESYGVDILNRLMQLSEKNNHYLYAVYRPDGTPDGGMPDAWAQAAVVSALIEGLAGVVDASALFQQIELSPRWMATGLKQATVQVSYPASGKTFGYSWLYDDRHRKIELSLKGDARRVKARIWLPAEAVDRASAFVNQQRVPAHLEWVRQSPYLVFTCPGNATLQVKW</sequence>
<gene>
    <name evidence="1" type="ORF">BXY57_1307</name>
</gene>
<dbReference type="SUPFAM" id="SSF48208">
    <property type="entry name" value="Six-hairpin glycosidases"/>
    <property type="match status" value="1"/>
</dbReference>
<organism evidence="1 2">
    <name type="scientific">Thermoflavifilum aggregans</name>
    <dbReference type="NCBI Taxonomy" id="454188"/>
    <lineage>
        <taxon>Bacteria</taxon>
        <taxon>Pseudomonadati</taxon>
        <taxon>Bacteroidota</taxon>
        <taxon>Chitinophagia</taxon>
        <taxon>Chitinophagales</taxon>
        <taxon>Chitinophagaceae</taxon>
        <taxon>Thermoflavifilum</taxon>
    </lineage>
</organism>
<dbReference type="InterPro" id="IPR008928">
    <property type="entry name" value="6-hairpin_glycosidase_sf"/>
</dbReference>
<dbReference type="Gene3D" id="1.50.10.10">
    <property type="match status" value="1"/>
</dbReference>
<protein>
    <recommendedName>
        <fullName evidence="3">Alpha-L-rhamnosidase six-hairpin glycosidase domain-containing protein</fullName>
    </recommendedName>
</protein>
<dbReference type="GO" id="GO:0005975">
    <property type="term" value="P:carbohydrate metabolic process"/>
    <property type="evidence" value="ECO:0007669"/>
    <property type="project" value="InterPro"/>
</dbReference>